<organism evidence="5 6">
    <name type="scientific">Racocetra fulgida</name>
    <dbReference type="NCBI Taxonomy" id="60492"/>
    <lineage>
        <taxon>Eukaryota</taxon>
        <taxon>Fungi</taxon>
        <taxon>Fungi incertae sedis</taxon>
        <taxon>Mucoromycota</taxon>
        <taxon>Glomeromycotina</taxon>
        <taxon>Glomeromycetes</taxon>
        <taxon>Diversisporales</taxon>
        <taxon>Gigasporaceae</taxon>
        <taxon>Racocetra</taxon>
    </lineage>
</organism>
<feature type="domain" description="RRM" evidence="4">
    <location>
        <begin position="151"/>
        <end position="228"/>
    </location>
</feature>
<dbReference type="Pfam" id="PF00076">
    <property type="entry name" value="RRM_1"/>
    <property type="match status" value="1"/>
</dbReference>
<name>A0A9N9BB60_9GLOM</name>
<dbReference type="Gene3D" id="3.30.70.330">
    <property type="match status" value="2"/>
</dbReference>
<evidence type="ECO:0000259" key="4">
    <source>
        <dbReference type="PROSITE" id="PS50102"/>
    </source>
</evidence>
<evidence type="ECO:0000256" key="3">
    <source>
        <dbReference type="SAM" id="MobiDB-lite"/>
    </source>
</evidence>
<keyword evidence="6" id="KW-1185">Reference proteome</keyword>
<dbReference type="InterPro" id="IPR035979">
    <property type="entry name" value="RBD_domain_sf"/>
</dbReference>
<feature type="compositionally biased region" description="Basic residues" evidence="3">
    <location>
        <begin position="311"/>
        <end position="346"/>
    </location>
</feature>
<accession>A0A9N9BB60</accession>
<dbReference type="PROSITE" id="PS50102">
    <property type="entry name" value="RRM"/>
    <property type="match status" value="1"/>
</dbReference>
<evidence type="ECO:0000256" key="1">
    <source>
        <dbReference type="ARBA" id="ARBA00022884"/>
    </source>
</evidence>
<dbReference type="GO" id="GO:0003729">
    <property type="term" value="F:mRNA binding"/>
    <property type="evidence" value="ECO:0007669"/>
    <property type="project" value="TreeGrafter"/>
</dbReference>
<dbReference type="PANTHER" id="PTHR23003:SF51">
    <property type="entry name" value="SERINE-ARGININE PROTEIN 55"/>
    <property type="match status" value="1"/>
</dbReference>
<feature type="compositionally biased region" description="Basic and acidic residues" evidence="3">
    <location>
        <begin position="379"/>
        <end position="391"/>
    </location>
</feature>
<proteinExistence type="predicted"/>
<dbReference type="SMART" id="SM00360">
    <property type="entry name" value="RRM"/>
    <property type="match status" value="1"/>
</dbReference>
<gene>
    <name evidence="5" type="ORF">RFULGI_LOCUS4922</name>
</gene>
<dbReference type="GO" id="GO:0005737">
    <property type="term" value="C:cytoplasm"/>
    <property type="evidence" value="ECO:0007669"/>
    <property type="project" value="TreeGrafter"/>
</dbReference>
<dbReference type="InterPro" id="IPR000504">
    <property type="entry name" value="RRM_dom"/>
</dbReference>
<dbReference type="GO" id="GO:0005634">
    <property type="term" value="C:nucleus"/>
    <property type="evidence" value="ECO:0007669"/>
    <property type="project" value="TreeGrafter"/>
</dbReference>
<dbReference type="OrthoDB" id="1099063at2759"/>
<feature type="compositionally biased region" description="Basic and acidic residues" evidence="3">
    <location>
        <begin position="295"/>
        <end position="310"/>
    </location>
</feature>
<dbReference type="InterPro" id="IPR050374">
    <property type="entry name" value="RRT5_SRSF_SR"/>
</dbReference>
<keyword evidence="1 2" id="KW-0694">RNA-binding</keyword>
<evidence type="ECO:0000313" key="6">
    <source>
        <dbReference type="Proteomes" id="UP000789396"/>
    </source>
</evidence>
<dbReference type="InterPro" id="IPR012677">
    <property type="entry name" value="Nucleotide-bd_a/b_plait_sf"/>
</dbReference>
<dbReference type="SUPFAM" id="SSF54928">
    <property type="entry name" value="RNA-binding domain, RBD"/>
    <property type="match status" value="1"/>
</dbReference>
<feature type="region of interest" description="Disordered" evidence="3">
    <location>
        <begin position="295"/>
        <end position="391"/>
    </location>
</feature>
<evidence type="ECO:0000256" key="2">
    <source>
        <dbReference type="PROSITE-ProRule" id="PRU00176"/>
    </source>
</evidence>
<dbReference type="AlphaFoldDB" id="A0A9N9BB60"/>
<dbReference type="EMBL" id="CAJVPZ010005158">
    <property type="protein sequence ID" value="CAG8557609.1"/>
    <property type="molecule type" value="Genomic_DNA"/>
</dbReference>
<reference evidence="5" key="1">
    <citation type="submission" date="2021-06" db="EMBL/GenBank/DDBJ databases">
        <authorList>
            <person name="Kallberg Y."/>
            <person name="Tangrot J."/>
            <person name="Rosling A."/>
        </authorList>
    </citation>
    <scope>NUCLEOTIDE SEQUENCE</scope>
    <source>
        <strain evidence="5">IN212</strain>
    </source>
</reference>
<dbReference type="Proteomes" id="UP000789396">
    <property type="component" value="Unassembled WGS sequence"/>
</dbReference>
<evidence type="ECO:0000313" key="5">
    <source>
        <dbReference type="EMBL" id="CAG8557609.1"/>
    </source>
</evidence>
<sequence length="391" mass="45626">IVNCWRKTGILAPISHEEIEVATNSQDTLLEHQEQDIDVLMIDLTFQDPDPEIRNQLNTYLNLNDLHIITEEKLDNSEIIEIVLDEANQCENRDPDNSDEEQPEIPISEGLMGLNKFIGFFEQQTDANFKSEDLKIFRKYLTLVNRKYIESKLYIGRLARDARERDVEKLFRNYGTIREIKLMNGFGFVEFRDHRDADDVVYTFNGKSFMGEKIVEAYRPFTITQSKPPSPTPLPFLKKGFEGPNAKSWRNNQSSQFSVIFSFIGVSVVEFSSYEDMKNAIRKLDDTELKGKHIILREAPDNDTDRDRDRDRRRRSRSRSRSPRRSSRRSPSRSPRRSSRRSRSRSKTPPPNGKDHSSRSPSPRRGREDSRSPKRSRSRSGERERAHDDDK</sequence>
<dbReference type="PANTHER" id="PTHR23003">
    <property type="entry name" value="RNA RECOGNITION MOTIF RRM DOMAIN CONTAINING PROTEIN"/>
    <property type="match status" value="1"/>
</dbReference>
<feature type="non-terminal residue" evidence="5">
    <location>
        <position position="1"/>
    </location>
</feature>
<protein>
    <submittedName>
        <fullName evidence="5">16485_t:CDS:1</fullName>
    </submittedName>
</protein>
<comment type="caution">
    <text evidence="5">The sequence shown here is derived from an EMBL/GenBank/DDBJ whole genome shotgun (WGS) entry which is preliminary data.</text>
</comment>